<dbReference type="AlphaFoldDB" id="A0A9W7L0S9"/>
<accession>A0A9W7L0S9</accession>
<protein>
    <submittedName>
        <fullName evidence="2">Uncharacterized protein</fullName>
    </submittedName>
</protein>
<sequence>MASTPRNTGFLTSGFLSDLSTSLPLDGSICLIPSNTPSLSTSAITSCKVVAGNEFTKQTGNSEGTTLSVTPVNDPDNYHLYLGRQHGLVEHVDPRYPGKGGFSKLVRRGRNDHGEIVYLEHFNEVKQVELLTVKEREGDKGKLEDAPSILAILPHPLNSVFLTLLHPHRPVGHEAYVIPLPHLDLITSLTTTPETLITTTDNGEVRIYPTDADLVKGKTAKIDKRTYRERATAMEQESREPYFFSFLAHTGSCLSLTARPTSNPLSDSGAGLIATGGSDCHLRIWSYTLHAGQSPGGGTGVEVEQIKNLRTTGHVTAVGFREGVYVAGGGKGGLYAWSCTTSRESVQGNEENDDVGQEFKLLGAANHGTAYVSKVDVYKDLIVSGDEEGTVRLYRLGEGIEFVSEFKVKGRVVECGFDERGTLRVQGEMGEFTSWDNAMLPRSVPSIPSAVSDRVFVEDDGFFKSVIEKSGVTDGAGMGEGGVDDEEDVLRFVREKKREQARRMKKTSPSKEKEKGRRRGSEGEKINVDVMETEEVVGMEVEESEEEMDISVNRSGEFVPRGLPPVATPKTKRPMEEGERREVTPGPEPRPPPPQPTSKSYAGGGTPTTNDNSETKATNSNPDDPYFAPHPLSAPILNSTLHYQSDVHLAGSQKFDTRTVHESSEALVFAAQVSSNVDPLANTYGDLVSVGGDDYQELQRYKGKVSDPKYLESRKKSTPQGADLYPNEGEDVVGVEGVGKGKGRNWGGTTDIKESKRYGHGNRRRGRKVV</sequence>
<dbReference type="InterPro" id="IPR036322">
    <property type="entry name" value="WD40_repeat_dom_sf"/>
</dbReference>
<gene>
    <name evidence="2" type="ORF">TrCOL_g5561</name>
</gene>
<dbReference type="Gene3D" id="2.130.10.10">
    <property type="entry name" value="YVTN repeat-like/Quinoprotein amine dehydrogenase"/>
    <property type="match status" value="1"/>
</dbReference>
<dbReference type="OrthoDB" id="10268048at2759"/>
<evidence type="ECO:0000313" key="3">
    <source>
        <dbReference type="Proteomes" id="UP001165065"/>
    </source>
</evidence>
<feature type="compositionally biased region" description="Basic residues" evidence="1">
    <location>
        <begin position="758"/>
        <end position="770"/>
    </location>
</feature>
<dbReference type="SMART" id="SM00320">
    <property type="entry name" value="WD40"/>
    <property type="match status" value="4"/>
</dbReference>
<dbReference type="Proteomes" id="UP001165065">
    <property type="component" value="Unassembled WGS sequence"/>
</dbReference>
<feature type="compositionally biased region" description="Acidic residues" evidence="1">
    <location>
        <begin position="531"/>
        <end position="549"/>
    </location>
</feature>
<evidence type="ECO:0000256" key="1">
    <source>
        <dbReference type="SAM" id="MobiDB-lite"/>
    </source>
</evidence>
<name>A0A9W7L0S9_9STRA</name>
<dbReference type="SUPFAM" id="SSF50978">
    <property type="entry name" value="WD40 repeat-like"/>
    <property type="match status" value="1"/>
</dbReference>
<evidence type="ECO:0000313" key="2">
    <source>
        <dbReference type="EMBL" id="GMI19958.1"/>
    </source>
</evidence>
<proteinExistence type="predicted"/>
<comment type="caution">
    <text evidence="2">The sequence shown here is derived from an EMBL/GenBank/DDBJ whole genome shotgun (WGS) entry which is preliminary data.</text>
</comment>
<keyword evidence="3" id="KW-1185">Reference proteome</keyword>
<dbReference type="InterPro" id="IPR015943">
    <property type="entry name" value="WD40/YVTN_repeat-like_dom_sf"/>
</dbReference>
<feature type="region of interest" description="Disordered" evidence="1">
    <location>
        <begin position="497"/>
        <end position="634"/>
    </location>
</feature>
<reference evidence="3" key="1">
    <citation type="journal article" date="2023" name="Commun. Biol.">
        <title>Genome analysis of Parmales, the sister group of diatoms, reveals the evolutionary specialization of diatoms from phago-mixotrophs to photoautotrophs.</title>
        <authorList>
            <person name="Ban H."/>
            <person name="Sato S."/>
            <person name="Yoshikawa S."/>
            <person name="Yamada K."/>
            <person name="Nakamura Y."/>
            <person name="Ichinomiya M."/>
            <person name="Sato N."/>
            <person name="Blanc-Mathieu R."/>
            <person name="Endo H."/>
            <person name="Kuwata A."/>
            <person name="Ogata H."/>
        </authorList>
    </citation>
    <scope>NUCLEOTIDE SEQUENCE [LARGE SCALE GENOMIC DNA]</scope>
</reference>
<feature type="compositionally biased region" description="Basic and acidic residues" evidence="1">
    <location>
        <begin position="573"/>
        <end position="583"/>
    </location>
</feature>
<organism evidence="2 3">
    <name type="scientific">Triparma columacea</name>
    <dbReference type="NCBI Taxonomy" id="722753"/>
    <lineage>
        <taxon>Eukaryota</taxon>
        <taxon>Sar</taxon>
        <taxon>Stramenopiles</taxon>
        <taxon>Ochrophyta</taxon>
        <taxon>Bolidophyceae</taxon>
        <taxon>Parmales</taxon>
        <taxon>Triparmaceae</taxon>
        <taxon>Triparma</taxon>
    </lineage>
</organism>
<feature type="region of interest" description="Disordered" evidence="1">
    <location>
        <begin position="709"/>
        <end position="770"/>
    </location>
</feature>
<feature type="compositionally biased region" description="Pro residues" evidence="1">
    <location>
        <begin position="586"/>
        <end position="596"/>
    </location>
</feature>
<feature type="compositionally biased region" description="Basic and acidic residues" evidence="1">
    <location>
        <begin position="509"/>
        <end position="527"/>
    </location>
</feature>
<dbReference type="InterPro" id="IPR001680">
    <property type="entry name" value="WD40_rpt"/>
</dbReference>
<feature type="compositionally biased region" description="Gly residues" evidence="1">
    <location>
        <begin position="736"/>
        <end position="746"/>
    </location>
</feature>
<dbReference type="EMBL" id="BRYA01000502">
    <property type="protein sequence ID" value="GMI19958.1"/>
    <property type="molecule type" value="Genomic_DNA"/>
</dbReference>
<feature type="compositionally biased region" description="Polar residues" evidence="1">
    <location>
        <begin position="607"/>
        <end position="622"/>
    </location>
</feature>